<name>A0A3R9PEM3_9BACI</name>
<sequence length="67" mass="7419">MAVNLDRFAEGLPDPQAAAPVAECAKCWREIYAGEPQYHDMYELGGHCAECEDERAEAEESEGEAEE</sequence>
<keyword evidence="2" id="KW-1185">Reference proteome</keyword>
<comment type="caution">
    <text evidence="1">The sequence shown here is derived from an EMBL/GenBank/DDBJ whole genome shotgun (WGS) entry which is preliminary data.</text>
</comment>
<gene>
    <name evidence="1" type="ORF">D7Z54_32890</name>
</gene>
<dbReference type="EMBL" id="RBVX01000092">
    <property type="protein sequence ID" value="RSL29129.1"/>
    <property type="molecule type" value="Genomic_DNA"/>
</dbReference>
<reference evidence="1 2" key="1">
    <citation type="submission" date="2018-10" db="EMBL/GenBank/DDBJ databases">
        <title>Draft genome sequence of Bacillus salarius IM0101, isolated from a hypersaline soil in Inner Mongolia, China.</title>
        <authorList>
            <person name="Yamprayoonswat W."/>
            <person name="Boonvisut S."/>
            <person name="Jumpathong W."/>
            <person name="Sittihan S."/>
            <person name="Ruangsuj P."/>
            <person name="Wanthongcharoen S."/>
            <person name="Thongpramul N."/>
            <person name="Pimmason S."/>
            <person name="Yu B."/>
            <person name="Yasawong M."/>
        </authorList>
    </citation>
    <scope>NUCLEOTIDE SEQUENCE [LARGE SCALE GENOMIC DNA]</scope>
    <source>
        <strain evidence="1 2">IM0101</strain>
    </source>
</reference>
<dbReference type="Proteomes" id="UP000275076">
    <property type="component" value="Unassembled WGS sequence"/>
</dbReference>
<dbReference type="AlphaFoldDB" id="A0A3R9PEM3"/>
<dbReference type="OrthoDB" id="2657780at2"/>
<organism evidence="1 2">
    <name type="scientific">Salibacterium salarium</name>
    <dbReference type="NCBI Taxonomy" id="284579"/>
    <lineage>
        <taxon>Bacteria</taxon>
        <taxon>Bacillati</taxon>
        <taxon>Bacillota</taxon>
        <taxon>Bacilli</taxon>
        <taxon>Bacillales</taxon>
        <taxon>Bacillaceae</taxon>
    </lineage>
</organism>
<accession>A0A3R9PEM3</accession>
<proteinExistence type="predicted"/>
<protein>
    <submittedName>
        <fullName evidence="1">Uncharacterized protein</fullName>
    </submittedName>
</protein>
<dbReference type="RefSeq" id="WP_125563107.1">
    <property type="nucleotide sequence ID" value="NZ_RBVX01000092.1"/>
</dbReference>
<evidence type="ECO:0000313" key="2">
    <source>
        <dbReference type="Proteomes" id="UP000275076"/>
    </source>
</evidence>
<evidence type="ECO:0000313" key="1">
    <source>
        <dbReference type="EMBL" id="RSL29129.1"/>
    </source>
</evidence>